<accession>A0A3G5A9G9</accession>
<sequence length="60" mass="7165">MGPILLLFQKDCLLEELNFAVRAYFHSIWMISLSCIPFICNIQKFHRNQQMKRLPRGIIK</sequence>
<protein>
    <submittedName>
        <fullName evidence="2">Uncharacterized protein</fullName>
    </submittedName>
</protein>
<keyword evidence="1" id="KW-0472">Membrane</keyword>
<dbReference type="EMBL" id="MK072384">
    <property type="protein sequence ID" value="AYV82831.1"/>
    <property type="molecule type" value="Genomic_DNA"/>
</dbReference>
<gene>
    <name evidence="2" type="ORF">Hyperionvirus2_199</name>
</gene>
<organism evidence="2">
    <name type="scientific">Hyperionvirus sp</name>
    <dbReference type="NCBI Taxonomy" id="2487770"/>
    <lineage>
        <taxon>Viruses</taxon>
        <taxon>Varidnaviria</taxon>
        <taxon>Bamfordvirae</taxon>
        <taxon>Nucleocytoviricota</taxon>
        <taxon>Megaviricetes</taxon>
        <taxon>Imitervirales</taxon>
        <taxon>Mimiviridae</taxon>
        <taxon>Klosneuvirinae</taxon>
    </lineage>
</organism>
<feature type="transmembrane region" description="Helical" evidence="1">
    <location>
        <begin position="23"/>
        <end position="42"/>
    </location>
</feature>
<evidence type="ECO:0000256" key="1">
    <source>
        <dbReference type="SAM" id="Phobius"/>
    </source>
</evidence>
<name>A0A3G5A9G9_9VIRU</name>
<keyword evidence="1" id="KW-0812">Transmembrane</keyword>
<evidence type="ECO:0000313" key="2">
    <source>
        <dbReference type="EMBL" id="AYV82831.1"/>
    </source>
</evidence>
<proteinExistence type="predicted"/>
<keyword evidence="1" id="KW-1133">Transmembrane helix</keyword>
<reference evidence="2" key="1">
    <citation type="submission" date="2018-10" db="EMBL/GenBank/DDBJ databases">
        <title>Hidden diversity of soil giant viruses.</title>
        <authorList>
            <person name="Schulz F."/>
            <person name="Alteio L."/>
            <person name="Goudeau D."/>
            <person name="Ryan E.M."/>
            <person name="Malmstrom R.R."/>
            <person name="Blanchard J."/>
            <person name="Woyke T."/>
        </authorList>
    </citation>
    <scope>NUCLEOTIDE SEQUENCE</scope>
    <source>
        <strain evidence="2">HYV1</strain>
    </source>
</reference>